<comment type="caution">
    <text evidence="1">The sequence shown here is derived from an EMBL/GenBank/DDBJ whole genome shotgun (WGS) entry which is preliminary data.</text>
</comment>
<keyword evidence="2" id="KW-1185">Reference proteome</keyword>
<organism evidence="1 2">
    <name type="scientific">Camellia lanceoleosa</name>
    <dbReference type="NCBI Taxonomy" id="1840588"/>
    <lineage>
        <taxon>Eukaryota</taxon>
        <taxon>Viridiplantae</taxon>
        <taxon>Streptophyta</taxon>
        <taxon>Embryophyta</taxon>
        <taxon>Tracheophyta</taxon>
        <taxon>Spermatophyta</taxon>
        <taxon>Magnoliopsida</taxon>
        <taxon>eudicotyledons</taxon>
        <taxon>Gunneridae</taxon>
        <taxon>Pentapetalae</taxon>
        <taxon>asterids</taxon>
        <taxon>Ericales</taxon>
        <taxon>Theaceae</taxon>
        <taxon>Camellia</taxon>
    </lineage>
</organism>
<dbReference type="EMBL" id="CM045772">
    <property type="protein sequence ID" value="KAI7985646.1"/>
    <property type="molecule type" value="Genomic_DNA"/>
</dbReference>
<name>A0ACC0FA99_9ERIC</name>
<proteinExistence type="predicted"/>
<reference evidence="1 2" key="1">
    <citation type="journal article" date="2022" name="Plant J.">
        <title>Chromosome-level genome of Camellia lanceoleosa provides a valuable resource for understanding genome evolution and self-incompatibility.</title>
        <authorList>
            <person name="Gong W."/>
            <person name="Xiao S."/>
            <person name="Wang L."/>
            <person name="Liao Z."/>
            <person name="Chang Y."/>
            <person name="Mo W."/>
            <person name="Hu G."/>
            <person name="Li W."/>
            <person name="Zhao G."/>
            <person name="Zhu H."/>
            <person name="Hu X."/>
            <person name="Ji K."/>
            <person name="Xiang X."/>
            <person name="Song Q."/>
            <person name="Yuan D."/>
            <person name="Jin S."/>
            <person name="Zhang L."/>
        </authorList>
    </citation>
    <scope>NUCLEOTIDE SEQUENCE [LARGE SCALE GENOMIC DNA]</scope>
    <source>
        <strain evidence="1">SQ_2022a</strain>
    </source>
</reference>
<sequence length="427" mass="48008">MDNIADMDMVISGADIGEQQLPVLGLLPTKTFKEALATTRNCSYAFDSRVEILSLDEEDDDVQEGDYIPGRMALLDSSSRPHLHRRHQRSLLGLTMVANRSQRRSSSANQSERRSSSIILESSCPLKLLGNLENLGFIVQLDSCPSKLWEIVVQFNADVADGMQWNLLYLEEKYPQHPLLPCDLQRRGINYQGYAYGMRSFQRSNSEICFLHEKVVQDTNPLLPVKMVEHLKKGIGAWGQPVDMSLEEIESRIGSLINADSVSQLKSAVWKERLEGKNERAMSIEMVASIAIEAISILEKMLSRGYVHGDVKPENFLLGPPGTPDEKKLFLVDLGLGTQIYSNPIKSTAETSMADHDGDQNEPVPFQHCRSISRLPSDEPKTDHDRDDRCYGPSGGFGQRSTSLFRHFRFRRTLEEEEEVVILIVGT</sequence>
<gene>
    <name evidence="1" type="ORF">LOK49_LG14G02241</name>
</gene>
<evidence type="ECO:0000313" key="2">
    <source>
        <dbReference type="Proteomes" id="UP001060215"/>
    </source>
</evidence>
<accession>A0ACC0FA99</accession>
<dbReference type="Proteomes" id="UP001060215">
    <property type="component" value="Chromosome 15"/>
</dbReference>
<evidence type="ECO:0000313" key="1">
    <source>
        <dbReference type="EMBL" id="KAI7985646.1"/>
    </source>
</evidence>
<protein>
    <submittedName>
        <fullName evidence="1">Casein kinase 1-like protein HD16</fullName>
    </submittedName>
</protein>